<keyword evidence="2" id="KW-1185">Reference proteome</keyword>
<dbReference type="EMBL" id="OOIL02005823">
    <property type="protein sequence ID" value="VFQ95909.1"/>
    <property type="molecule type" value="Genomic_DNA"/>
</dbReference>
<evidence type="ECO:0000313" key="2">
    <source>
        <dbReference type="Proteomes" id="UP000595140"/>
    </source>
</evidence>
<organism evidence="1 2">
    <name type="scientific">Cuscuta campestris</name>
    <dbReference type="NCBI Taxonomy" id="132261"/>
    <lineage>
        <taxon>Eukaryota</taxon>
        <taxon>Viridiplantae</taxon>
        <taxon>Streptophyta</taxon>
        <taxon>Embryophyta</taxon>
        <taxon>Tracheophyta</taxon>
        <taxon>Spermatophyta</taxon>
        <taxon>Magnoliopsida</taxon>
        <taxon>eudicotyledons</taxon>
        <taxon>Gunneridae</taxon>
        <taxon>Pentapetalae</taxon>
        <taxon>asterids</taxon>
        <taxon>lamiids</taxon>
        <taxon>Solanales</taxon>
        <taxon>Convolvulaceae</taxon>
        <taxon>Cuscuteae</taxon>
        <taxon>Cuscuta</taxon>
        <taxon>Cuscuta subgen. Grammica</taxon>
        <taxon>Cuscuta sect. Cleistogrammica</taxon>
    </lineage>
</organism>
<name>A0A484N4Z9_9ASTE</name>
<dbReference type="AlphaFoldDB" id="A0A484N4Z9"/>
<gene>
    <name evidence="1" type="ORF">CCAM_LOCUS37685</name>
</gene>
<protein>
    <submittedName>
        <fullName evidence="1">Uncharacterized protein</fullName>
    </submittedName>
</protein>
<sequence length="75" mass="8526">MRIYHHGNYSGSNNLGFFSLEHVHLHSSRHLKVETFVGRCHPLFLSHLLDLDVSKLQDVCEYLLSTCAPALCVMS</sequence>
<proteinExistence type="predicted"/>
<dbReference type="Proteomes" id="UP000595140">
    <property type="component" value="Unassembled WGS sequence"/>
</dbReference>
<accession>A0A484N4Z9</accession>
<evidence type="ECO:0000313" key="1">
    <source>
        <dbReference type="EMBL" id="VFQ95909.1"/>
    </source>
</evidence>
<reference evidence="1 2" key="1">
    <citation type="submission" date="2018-04" db="EMBL/GenBank/DDBJ databases">
        <authorList>
            <person name="Vogel A."/>
        </authorList>
    </citation>
    <scope>NUCLEOTIDE SEQUENCE [LARGE SCALE GENOMIC DNA]</scope>
</reference>